<gene>
    <name evidence="2" type="ORF">E3N88_22298</name>
</gene>
<keyword evidence="3" id="KW-1185">Reference proteome</keyword>
<organism evidence="2 3">
    <name type="scientific">Mikania micrantha</name>
    <name type="common">bitter vine</name>
    <dbReference type="NCBI Taxonomy" id="192012"/>
    <lineage>
        <taxon>Eukaryota</taxon>
        <taxon>Viridiplantae</taxon>
        <taxon>Streptophyta</taxon>
        <taxon>Embryophyta</taxon>
        <taxon>Tracheophyta</taxon>
        <taxon>Spermatophyta</taxon>
        <taxon>Magnoliopsida</taxon>
        <taxon>eudicotyledons</taxon>
        <taxon>Gunneridae</taxon>
        <taxon>Pentapetalae</taxon>
        <taxon>asterids</taxon>
        <taxon>campanulids</taxon>
        <taxon>Asterales</taxon>
        <taxon>Asteraceae</taxon>
        <taxon>Asteroideae</taxon>
        <taxon>Heliantheae alliance</taxon>
        <taxon>Eupatorieae</taxon>
        <taxon>Mikania</taxon>
    </lineage>
</organism>
<name>A0A5N6NBN7_9ASTR</name>
<protein>
    <recommendedName>
        <fullName evidence="1">Retrovirus-related Pol polyprotein from transposon TNT 1-94-like beta-barrel domain-containing protein</fullName>
    </recommendedName>
</protein>
<dbReference type="InterPro" id="IPR054722">
    <property type="entry name" value="PolX-like_BBD"/>
</dbReference>
<dbReference type="Proteomes" id="UP000326396">
    <property type="component" value="Linkage Group LG2"/>
</dbReference>
<feature type="domain" description="Retrovirus-related Pol polyprotein from transposon TNT 1-94-like beta-barrel" evidence="1">
    <location>
        <begin position="128"/>
        <end position="202"/>
    </location>
</feature>
<reference evidence="2 3" key="1">
    <citation type="submission" date="2019-05" db="EMBL/GenBank/DDBJ databases">
        <title>Mikania micrantha, genome provides insights into the molecular mechanism of rapid growth.</title>
        <authorList>
            <person name="Liu B."/>
        </authorList>
    </citation>
    <scope>NUCLEOTIDE SEQUENCE [LARGE SCALE GENOMIC DNA]</scope>
    <source>
        <strain evidence="2">NLD-2019</strain>
        <tissue evidence="2">Leaf</tissue>
    </source>
</reference>
<dbReference type="OrthoDB" id="1719747at2759"/>
<comment type="caution">
    <text evidence="2">The sequence shown here is derived from an EMBL/GenBank/DDBJ whole genome shotgun (WGS) entry which is preliminary data.</text>
</comment>
<dbReference type="PANTHER" id="PTHR34222:SF88">
    <property type="entry name" value="ZINC FINGER, CCHC-TYPE"/>
    <property type="match status" value="1"/>
</dbReference>
<evidence type="ECO:0000259" key="1">
    <source>
        <dbReference type="Pfam" id="PF22936"/>
    </source>
</evidence>
<sequence length="273" mass="30831">MAGNGIEKPFKSDCSRKTVNYSAAFKSSLPTPCEEYEIQNRNQSAGRSTFNNKNDHCTVCGRYGHKKEGCFKVIGYPQWWPGKVKKENIKPRIDFEDIAPCPILGLSGEQYQTFLKLMTHGEDMDEEWVVDSGASKHITYQRILLDNLKTNKFEAPVIIPNGEAIHVKGKGDLRLNERLNVKGVLLVPEFKCNLLSVRKLTKDLDCAITFFPDFFVMHGLRTGNLIGTGNCSRGLYRMGGIKKERKAMTVTVDEWHKRLGHASGTKLSRVDFL</sequence>
<dbReference type="Pfam" id="PF22936">
    <property type="entry name" value="Pol_BBD"/>
    <property type="match status" value="1"/>
</dbReference>
<dbReference type="AlphaFoldDB" id="A0A5N6NBN7"/>
<dbReference type="PANTHER" id="PTHR34222">
    <property type="entry name" value="GAG_PRE-INTEGRS DOMAIN-CONTAINING PROTEIN"/>
    <property type="match status" value="1"/>
</dbReference>
<dbReference type="EMBL" id="SZYD01000012">
    <property type="protein sequence ID" value="KAD4584697.1"/>
    <property type="molecule type" value="Genomic_DNA"/>
</dbReference>
<evidence type="ECO:0000313" key="2">
    <source>
        <dbReference type="EMBL" id="KAD4584697.1"/>
    </source>
</evidence>
<evidence type="ECO:0000313" key="3">
    <source>
        <dbReference type="Proteomes" id="UP000326396"/>
    </source>
</evidence>
<proteinExistence type="predicted"/>
<accession>A0A5N6NBN7</accession>